<reference evidence="1 2" key="2">
    <citation type="journal article" date="2022" name="Mol. Ecol. Resour.">
        <title>The genomes of chicory, endive, great burdock and yacon provide insights into Asteraceae paleo-polyploidization history and plant inulin production.</title>
        <authorList>
            <person name="Fan W."/>
            <person name="Wang S."/>
            <person name="Wang H."/>
            <person name="Wang A."/>
            <person name="Jiang F."/>
            <person name="Liu H."/>
            <person name="Zhao H."/>
            <person name="Xu D."/>
            <person name="Zhang Y."/>
        </authorList>
    </citation>
    <scope>NUCLEOTIDE SEQUENCE [LARGE SCALE GENOMIC DNA]</scope>
    <source>
        <strain evidence="2">cv. Niubang</strain>
    </source>
</reference>
<accession>A0ACB8YID4</accession>
<comment type="caution">
    <text evidence="1">The sequence shown here is derived from an EMBL/GenBank/DDBJ whole genome shotgun (WGS) entry which is preliminary data.</text>
</comment>
<name>A0ACB8YID4_ARCLA</name>
<proteinExistence type="predicted"/>
<evidence type="ECO:0000313" key="1">
    <source>
        <dbReference type="EMBL" id="KAI3684918.1"/>
    </source>
</evidence>
<dbReference type="Proteomes" id="UP001055879">
    <property type="component" value="Linkage Group LG12"/>
</dbReference>
<sequence>MQPSAIDKPQNHKNKCIFTLRKVLRPWKKEHRGEEEPWLDLGSSTDRTQISVVNSKKMVVEHRETVEQRYYTVTKEKADEATVDNLISTGESERFLQ</sequence>
<keyword evidence="2" id="KW-1185">Reference proteome</keyword>
<dbReference type="EMBL" id="CM042058">
    <property type="protein sequence ID" value="KAI3684918.1"/>
    <property type="molecule type" value="Genomic_DNA"/>
</dbReference>
<evidence type="ECO:0000313" key="2">
    <source>
        <dbReference type="Proteomes" id="UP001055879"/>
    </source>
</evidence>
<gene>
    <name evidence="1" type="ORF">L6452_34147</name>
</gene>
<reference evidence="2" key="1">
    <citation type="journal article" date="2022" name="Mol. Ecol. Resour.">
        <title>The genomes of chicory, endive, great burdock and yacon provide insights into Asteraceae palaeo-polyploidization history and plant inulin production.</title>
        <authorList>
            <person name="Fan W."/>
            <person name="Wang S."/>
            <person name="Wang H."/>
            <person name="Wang A."/>
            <person name="Jiang F."/>
            <person name="Liu H."/>
            <person name="Zhao H."/>
            <person name="Xu D."/>
            <person name="Zhang Y."/>
        </authorList>
    </citation>
    <scope>NUCLEOTIDE SEQUENCE [LARGE SCALE GENOMIC DNA]</scope>
    <source>
        <strain evidence="2">cv. Niubang</strain>
    </source>
</reference>
<organism evidence="1 2">
    <name type="scientific">Arctium lappa</name>
    <name type="common">Greater burdock</name>
    <name type="synonym">Lappa major</name>
    <dbReference type="NCBI Taxonomy" id="4217"/>
    <lineage>
        <taxon>Eukaryota</taxon>
        <taxon>Viridiplantae</taxon>
        <taxon>Streptophyta</taxon>
        <taxon>Embryophyta</taxon>
        <taxon>Tracheophyta</taxon>
        <taxon>Spermatophyta</taxon>
        <taxon>Magnoliopsida</taxon>
        <taxon>eudicotyledons</taxon>
        <taxon>Gunneridae</taxon>
        <taxon>Pentapetalae</taxon>
        <taxon>asterids</taxon>
        <taxon>campanulids</taxon>
        <taxon>Asterales</taxon>
        <taxon>Asteraceae</taxon>
        <taxon>Carduoideae</taxon>
        <taxon>Cardueae</taxon>
        <taxon>Arctiinae</taxon>
        <taxon>Arctium</taxon>
    </lineage>
</organism>
<protein>
    <submittedName>
        <fullName evidence="1">Uncharacterized protein</fullName>
    </submittedName>
</protein>